<evidence type="ECO:0000313" key="2">
    <source>
        <dbReference type="Proteomes" id="UP000605518"/>
    </source>
</evidence>
<accession>A0A7S5QY83</accession>
<reference evidence="1" key="1">
    <citation type="submission" date="2020-01" db="EMBL/GenBank/DDBJ databases">
        <title>Patterns of diversity and host range of bacteriophage communities associated with bean-nodulatin bacteria.</title>
        <authorList>
            <person name="Vann Cauwenberghe J."/>
            <person name="Santamaria R.I."/>
            <person name="Bustos P."/>
            <person name="Juarez S."/>
            <person name="Gonzalez V."/>
        </authorList>
    </citation>
    <scope>NUCLEOTIDE SEQUENCE</scope>
</reference>
<gene>
    <name evidence="1" type="ORF">EVB55_127</name>
</gene>
<sequence length="50" mass="5463">MKQYSVTILLPSGRTTRTIIYADSVSAAKEIAEILFQPRAVLTSPIEVAL</sequence>
<protein>
    <submittedName>
        <fullName evidence="1">Uncharacterized protein</fullName>
    </submittedName>
</protein>
<name>A0A7S5QY83_9CAUD</name>
<dbReference type="Proteomes" id="UP000605518">
    <property type="component" value="Segment"/>
</dbReference>
<evidence type="ECO:0000313" key="1">
    <source>
        <dbReference type="EMBL" id="QIG68062.1"/>
    </source>
</evidence>
<proteinExistence type="predicted"/>
<keyword evidence="2" id="KW-1185">Reference proteome</keyword>
<organism evidence="1 2">
    <name type="scientific">Rhizobium phage RHph_Y68</name>
    <dbReference type="NCBI Taxonomy" id="2509787"/>
    <lineage>
        <taxon>Viruses</taxon>
        <taxon>Duplodnaviria</taxon>
        <taxon>Heunggongvirae</taxon>
        <taxon>Uroviricota</taxon>
        <taxon>Caudoviricetes</taxon>
        <taxon>Pootjesviridae</taxon>
        <taxon>Staniewskivirinae</taxon>
        <taxon>Trinifflemingvirus</taxon>
        <taxon>Trinifflemingvirus Y68</taxon>
    </lineage>
</organism>
<dbReference type="EMBL" id="MN988486">
    <property type="protein sequence ID" value="QIG68062.1"/>
    <property type="molecule type" value="Genomic_DNA"/>
</dbReference>